<dbReference type="Pfam" id="PF20255">
    <property type="entry name" value="DUF6606"/>
    <property type="match status" value="1"/>
</dbReference>
<dbReference type="Pfam" id="PF12359">
    <property type="entry name" value="DUF3645"/>
    <property type="match status" value="1"/>
</dbReference>
<dbReference type="Proteomes" id="UP000054383">
    <property type="component" value="Unassembled WGS sequence"/>
</dbReference>
<dbReference type="InterPro" id="IPR036770">
    <property type="entry name" value="Ankyrin_rpt-contain_sf"/>
</dbReference>
<keyword evidence="5" id="KW-0378">Hydrolase</keyword>
<evidence type="ECO:0000256" key="2">
    <source>
        <dbReference type="ARBA" id="ARBA00012759"/>
    </source>
</evidence>
<evidence type="ECO:0000256" key="4">
    <source>
        <dbReference type="ARBA" id="ARBA00022786"/>
    </source>
</evidence>
<dbReference type="EC" id="3.4.19.12" evidence="2"/>
<dbReference type="EMBL" id="CVMT01000002">
    <property type="protein sequence ID" value="CRG86587.1"/>
    <property type="molecule type" value="Genomic_DNA"/>
</dbReference>
<accession>A0A0U1LT56</accession>
<feature type="domain" description="DUF3638" evidence="8">
    <location>
        <begin position="3070"/>
        <end position="3293"/>
    </location>
</feature>
<evidence type="ECO:0000259" key="8">
    <source>
        <dbReference type="Pfam" id="PF12340"/>
    </source>
</evidence>
<dbReference type="Pfam" id="PF12340">
    <property type="entry name" value="DUF3638"/>
    <property type="match status" value="1"/>
</dbReference>
<feature type="region of interest" description="Disordered" evidence="7">
    <location>
        <begin position="3853"/>
        <end position="3880"/>
    </location>
</feature>
<proteinExistence type="predicted"/>
<evidence type="ECO:0000259" key="9">
    <source>
        <dbReference type="Pfam" id="PF12359"/>
    </source>
</evidence>
<dbReference type="InterPro" id="IPR022099">
    <property type="entry name" value="DUF3638"/>
</dbReference>
<evidence type="ECO:0000256" key="3">
    <source>
        <dbReference type="ARBA" id="ARBA00022670"/>
    </source>
</evidence>
<evidence type="ECO:0000256" key="7">
    <source>
        <dbReference type="SAM" id="MobiDB-lite"/>
    </source>
</evidence>
<dbReference type="OrthoDB" id="3182339at2759"/>
<dbReference type="GO" id="GO:0006508">
    <property type="term" value="P:proteolysis"/>
    <property type="evidence" value="ECO:0007669"/>
    <property type="project" value="UniProtKB-KW"/>
</dbReference>
<feature type="compositionally biased region" description="Basic and acidic residues" evidence="7">
    <location>
        <begin position="3853"/>
        <end position="3877"/>
    </location>
</feature>
<sequence>MKDPSRVVRIAHEAIASNSSHIKRLQPLQPLQPRPQWASPADAAAAREILVQQRTQNEAWKDPTKQKRRFLRTKAKNESLANPENWTFSRAERSVALDGWIRQLGAVGVAQALLDFDEPLDVNLIETESKDNASEENDWLEYVADKGSVDHVVLLASYPTRQSAMDRALAIALSGRRMSVVKELLRYGANPNKGLSDAYFLPAVIEGDLELVELFLSAPNPLTDAAISAGLVKAVETSNSLLVSLMLAHGADASHDEGKALEDAVLKNRFQDLALICWKTQRPLSPAVFSKAISTSCTIQDKYLRNSNVNLLLCAGADPSHPALEDLLLQAVRVGSTSTVSLLIAHGTSPNQRDGECLQVAVQTRRIDLVEIILQSNSISSASTSKALQQIPEEASENEFRKLATCLIEKGVTEEALNICLFRVVGTQRLNFFVPALVKQGACLDYDDAASVRFALREQNLSLLETLLTAPCAAYNLAKAIPDAMAIPSGLVRRNTMDLLLRKGVSGPELHRALRTAVGEADGRRVDYELAELLIRFKASVDFMGSNGNCLHIAVQRRDLKAVELLCRGQPSPDTTSEALPLVLSGPGSSSSYDHADTYNILSLLLRHGACGDHLAQALIDAVQQGCDGRIISLLLDKGVDVNYRNGRATEHALCVSDLTTLKLICENGRLEKPSLERLVPQALDPRVFSVDKLRSLLQCCIQFRDILDSTLLLEVASMGRRQQVIALLLELGASVDHMEAAALGNTVRDGDIDTTKLLLIKNPVRNHLPALLKLASKIEGSKCQRLDMMQLLLSHGGPGIGQDDILIQEVGSLVTQQDDLSCIKLLLDNGASVDYQCGAPIQTALDRNHIPVFDIFISQKPTRISLVNAFSAGRRNTAFTIQERWHVFDSLFKAGMGGTADTESASLALIEAVERDPSDISIPTLLVDNGASTEYEQGRALQSAVLSASPSLVELFLRHQEERLNNNLINRAFGSMVSVRSIDLPGGFRTAQLLLEHGVQKSLIDNAMSKAFSTTTGYTSKKEIGLFLSHGADVNAARGTYFVQAAQKEDMEVFHTLVANSRPDISVIIPALIQSIAPEKVLVRYLRVLLANKPSNVPIDPCALFLAIKRFPRGEELVRLLFEYGCATNSTTVATISPVMGSENVNVVVWALLRGNPKVSDEVIVAILQAGNGDASFITPKTRLSPTILGAQSQRHAVLRELVAQKADVSCRDHQNQSALFYASRDGDQESVKILILAGARPDDGSLHEAAREVYPKTVSLLLSAGHDASFPSLLHSDEGCFGRTALEELCLKAYRTSDDNGSWNTKLRETIGMLLPRSYLGTEMKKNGNQKSILHVALDNAHPFDVTEALLEFPQVWKLINEPIHQFESPDGLVYSPTKYVEHFYRGPQSVAKELIRLLRGKRCQDVYYSTRPDNQPDDAAGVPEEIVKEIANKKRLDREQEYEMKRVNALAAHQREVRMQSHQLDLRMSDERYEQAMKQAQDRETWEQRVMQDKNNLIIIHEQNLGRQRRNELQEDSQLRIRLMSDESIQQQSLLEAQRNAELNYKGRLLIQEREAEQAKMEIQRKLIWERDQIDEKQHGRQMQWIERQDLSVKNRAAEMKAVAEAARTANMPPNASQLKYIFNHVFLPPNVPQEDDYRDSDEKALLRVVEHALEQFKSHITHELCLVIEDICGMIHRLGVLLDRDGITNGERLQDTLENIANEGGVLLLHIRAQNCGILMSRIEDSIDIEAFELSPLNTTVTSTLGRLRRQFPGPAVSMGLENFKNGDFQAAVVETLAKMSHQTAPKSKPQCTQTEPFTIVKNTREEVMWNHCNMPWHRSPLWLLVRVGMQLVISRSSKNPDIPSETYKIFMVFLLTTILDLSCQASGSCEMIYAMQAKICRRLLKLDTVGKSVKLDYVERVIQNSSAYLQSNWNRFVSECEPSISLHLGDASPSIDTIHNLPEIDNFIQELSQPKANQNTKGLFSPPSKLVKFYDSHLPSLDGVIKDDYIVYNLKAFELWVEGNLKTWVSNHINKDAACEQLSKLLCRYHKLAAPLYSENPEATSEMLLIVTEIWIAVDKCAVSIDDTISQYDVGIPDQLLQSFILRSKPQMRRLCYSVKYFNQSAELQNLKRDIEADAERKRTAKIQELGEKKTKYKNIMREYEGISHDQQSLIILQKLRSVACAWIGILKEKVQESTSDQRRKELSEKSVLLSLICVSSFVVDEDHLSSILSNSENLSILIQNSITIEEGRNCITSSLDPLAPIMHLSWKQLLFRTSSIVVENINAVTPLALDQAIRQSWSAYDQDTEWKQVSKQENDWLFTMTKSQAGVSALLVHYNILTGELLVDGDRLSSLPPMYEQHSTHSILFGRSSLETMPSGISGMRYSTKKAYARHTVHFGVSGEDTVECDLRIRAIHPDQALELVPSRLFRDKLLSAFVDNLVHWYDFANGCIEFRPINKAWRSSSEAWILTQTDGQGWQLSRGESCLMNMQSQKVRDISGILAPLALSPRVHVTLKRLTSTIEIDIPCLDIGFQIEPGSREIRSQEFRGFIIDENQSLGSLINFKNKLVLTHERQESRLVLLLGGSLQTQKHGDHVTVQVNQEDTTRVYNFQIDLWLGRLVDSGNLQSKLFLCLVHALTSFCLPDPLTKKTGTEQAISILNSASVHSFDSLSEENLHTLHEIARLTPERQYYPQNKKEMQTVIWRPELGFLAQDGGFFKAVQSLINDKVRQKFLWSESCQKLPNFDFVQVELLTRDLIRSSSFRVSNFGAELHTTSHDKDYHGRDRGQVAEPGRRVFITTNPIYHERQEIDHSLQGNMTSYMWDFLSVSPVIHGLHGSLPSFEFQYDSQLLLDPYPAIRNHWLHIHDILCNKTPANKFRFALWVSALAFGERNDILPAPELPSVTGNPPWPISRQGSSQSSTDFLSRLVENLAQRAKSRYEKGYLEHLQNSLKMLQKNSTHETLCLETHGSFNILQKNLDLHQKHFSDCYNTILSALAQEDHDTGSPKRWLQIILHSGHGPRLCPSLILEQLSKRLRPSLLPRWKQTVVGYGLALSALQRAEKILECIDNQRDIIKEIQTPGHENWDPFRYPDSLLLEVESNIRIRKVQEDIANEMRHRPAGGNAVMQLNMGEGKSSVIVPIVAAALADGSRLVRVIVSKPQSKQMFEMLLSKLSGMLGRRIYRLPFSRSLKINSTEAEYILEMCQECMRTNGVLLVQPEQILSLKLMCLECLVTGKTDVAGSLLRIQKLFDQYARDIVDESDENFSVKFELIYTMGDQKPIQLSPERWMVVHEILDMVRKESPAVKRMFPLVEVGSCPDGGFPRTRISHIDAQQELISRIATTICQQGVIGLPIARQGKAIRDSIYTYITKWELDEQEIKTVEDDSLGFWGESTRDILLLLRGILAGGVLSFTLGSKRWRVNYGPNKSRVPPTKLSVPYRAKDNPTARSEFSHQDVVVVFTSLSYYYSGLDDDELFDVFQHLLKDDQADAEYQIWVKDTERLPEAFRQLVGINLQDRYLCIEKLFPPFRFVKRLIDYFLSNLVFSKEMREFPYKISASGWDIGQLTGQPTTGFSGTNDSRQHLPLDVKQLDLPEQTHTNALVLNYLLQPENDVVEIQPADGNETSNAETLLTLVMKLSHPVQVILDVGAQVLELSNVDVAREWLERSSGQPVPQGIVFFDDDDNLCVLNHEAHTRGTDLKLPDFYRAAVTLGAGITKDRLVQACMRMRKLGHGQSVVFCVPEDIQHQIREQTQKSGLQTLELSDVLTWAIYGTWDEAKKSMPLWAAQGERFLRQKSLWDDLYNVAESSEQARKFLEDEAQSLEQRYRPNWKKTLPDLPLEIRDDDYSEILARCNEFDDISHRTAKMSEEQERELSPEIQHERQVQRAPKEYPAQHSIHPDLEKFISTGKLLRSSSAFQPAFRSLCETSAARHLDVNEFPCDLLVTTDFCRTVKPQDQSSFISDAYQRPVQWILTSRDDRVQNDTVNDTMQIVVISPFEAQELYGLIKNSDYVTMHVYGPRFNLGKPALDTLDLYNISRVGAVDLNIPRELTIQLNLFADQLYFGSFEEYIRACELLGIASERREDVRVGSDGFICSDNQISTFRHSPTKFLKVLMSGIRRNGEGIDRTHMGQLCNGMFFQASDFISSSDNQGETGQWLVLRSKKKPS</sequence>
<evidence type="ECO:0000256" key="1">
    <source>
        <dbReference type="ARBA" id="ARBA00000707"/>
    </source>
</evidence>
<gene>
    <name evidence="11" type="ORF">PISL3812_03597</name>
</gene>
<evidence type="ECO:0000313" key="12">
    <source>
        <dbReference type="Proteomes" id="UP000054383"/>
    </source>
</evidence>
<organism evidence="11 12">
    <name type="scientific">Talaromyces islandicus</name>
    <name type="common">Penicillium islandicum</name>
    <dbReference type="NCBI Taxonomy" id="28573"/>
    <lineage>
        <taxon>Eukaryota</taxon>
        <taxon>Fungi</taxon>
        <taxon>Dikarya</taxon>
        <taxon>Ascomycota</taxon>
        <taxon>Pezizomycotina</taxon>
        <taxon>Eurotiomycetes</taxon>
        <taxon>Eurotiomycetidae</taxon>
        <taxon>Eurotiales</taxon>
        <taxon>Trichocomaceae</taxon>
        <taxon>Talaromyces</taxon>
        <taxon>Talaromyces sect. Islandici</taxon>
    </lineage>
</organism>
<keyword evidence="3" id="KW-0645">Protease</keyword>
<comment type="catalytic activity">
    <reaction evidence="1">
        <text>Thiol-dependent hydrolysis of ester, thioester, amide, peptide and isopeptide bonds formed by the C-terminal Gly of ubiquitin (a 76-residue protein attached to proteins as an intracellular targeting signal).</text>
        <dbReference type="EC" id="3.4.19.12"/>
    </reaction>
</comment>
<evidence type="ECO:0000256" key="5">
    <source>
        <dbReference type="ARBA" id="ARBA00022801"/>
    </source>
</evidence>
<feature type="domain" description="DUF3645" evidence="9">
    <location>
        <begin position="3415"/>
        <end position="3449"/>
    </location>
</feature>
<dbReference type="SUPFAM" id="SSF48403">
    <property type="entry name" value="Ankyrin repeat"/>
    <property type="match status" value="4"/>
</dbReference>
<feature type="domain" description="DUF6606" evidence="10">
    <location>
        <begin position="1625"/>
        <end position="1797"/>
    </location>
</feature>
<dbReference type="InterPro" id="IPR002110">
    <property type="entry name" value="Ankyrin_rpt"/>
</dbReference>
<dbReference type="PANTHER" id="PTHR13367:SF34">
    <property type="match status" value="1"/>
</dbReference>
<keyword evidence="4" id="KW-0833">Ubl conjugation pathway</keyword>
<dbReference type="InterPro" id="IPR046541">
    <property type="entry name" value="DUF6606"/>
</dbReference>
<dbReference type="PANTHER" id="PTHR13367">
    <property type="entry name" value="UBIQUITIN THIOESTERASE"/>
    <property type="match status" value="1"/>
</dbReference>
<keyword evidence="6" id="KW-0788">Thiol protease</keyword>
<dbReference type="GO" id="GO:0004843">
    <property type="term" value="F:cysteine-type deubiquitinase activity"/>
    <property type="evidence" value="ECO:0007669"/>
    <property type="project" value="UniProtKB-EC"/>
</dbReference>
<evidence type="ECO:0000313" key="11">
    <source>
        <dbReference type="EMBL" id="CRG86587.1"/>
    </source>
</evidence>
<dbReference type="InterPro" id="IPR022105">
    <property type="entry name" value="DUF3645"/>
</dbReference>
<dbReference type="SMART" id="SM00248">
    <property type="entry name" value="ANK"/>
    <property type="match status" value="11"/>
</dbReference>
<protein>
    <recommendedName>
        <fullName evidence="2">ubiquitinyl hydrolase 1</fullName>
        <ecNumber evidence="2">3.4.19.12</ecNumber>
    </recommendedName>
</protein>
<evidence type="ECO:0000256" key="6">
    <source>
        <dbReference type="ARBA" id="ARBA00022807"/>
    </source>
</evidence>
<reference evidence="11 12" key="1">
    <citation type="submission" date="2015-04" db="EMBL/GenBank/DDBJ databases">
        <authorList>
            <person name="Syromyatnikov M.Y."/>
            <person name="Popov V.N."/>
        </authorList>
    </citation>
    <scope>NUCLEOTIDE SEQUENCE [LARGE SCALE GENOMIC DNA]</scope>
    <source>
        <strain evidence="11">WF-38-12</strain>
    </source>
</reference>
<dbReference type="STRING" id="28573.A0A0U1LT56"/>
<dbReference type="InterPro" id="IPR051346">
    <property type="entry name" value="OTU_Deubiquitinase"/>
</dbReference>
<evidence type="ECO:0000259" key="10">
    <source>
        <dbReference type="Pfam" id="PF20255"/>
    </source>
</evidence>
<name>A0A0U1LT56_TALIS</name>
<dbReference type="Gene3D" id="1.25.40.20">
    <property type="entry name" value="Ankyrin repeat-containing domain"/>
    <property type="match status" value="5"/>
</dbReference>
<keyword evidence="12" id="KW-1185">Reference proteome</keyword>